<comment type="caution">
    <text evidence="1">The sequence shown here is derived from an EMBL/GenBank/DDBJ whole genome shotgun (WGS) entry which is preliminary data.</text>
</comment>
<accession>A0AAD5MHY4</accession>
<keyword evidence="2" id="KW-1185">Reference proteome</keyword>
<dbReference type="EMBL" id="JAHQIW010003502">
    <property type="protein sequence ID" value="KAJ1358875.1"/>
    <property type="molecule type" value="Genomic_DNA"/>
</dbReference>
<evidence type="ECO:0000313" key="1">
    <source>
        <dbReference type="EMBL" id="KAJ1358875.1"/>
    </source>
</evidence>
<protein>
    <submittedName>
        <fullName evidence="1">Uncharacterized protein</fullName>
    </submittedName>
</protein>
<proteinExistence type="predicted"/>
<evidence type="ECO:0000313" key="2">
    <source>
        <dbReference type="Proteomes" id="UP001196413"/>
    </source>
</evidence>
<gene>
    <name evidence="1" type="ORF">KIN20_017426</name>
</gene>
<reference evidence="1" key="1">
    <citation type="submission" date="2021-06" db="EMBL/GenBank/DDBJ databases">
        <title>Parelaphostrongylus tenuis whole genome reference sequence.</title>
        <authorList>
            <person name="Garwood T.J."/>
            <person name="Larsen P.A."/>
            <person name="Fountain-Jones N.M."/>
            <person name="Garbe J.R."/>
            <person name="Macchietto M.G."/>
            <person name="Kania S.A."/>
            <person name="Gerhold R.W."/>
            <person name="Richards J.E."/>
            <person name="Wolf T.M."/>
        </authorList>
    </citation>
    <scope>NUCLEOTIDE SEQUENCE</scope>
    <source>
        <strain evidence="1">MNPRO001-30</strain>
        <tissue evidence="1">Meninges</tissue>
    </source>
</reference>
<name>A0AAD5MHY4_PARTN</name>
<dbReference type="AlphaFoldDB" id="A0AAD5MHY4"/>
<sequence length="86" mass="10239">MDDNISTVIDRSANIPLLFVKHSGYLYNQQGNGNKSWMILWCTIGKGNELQKRYWYDKKSDMYKRRQRAVRAILHSREEQFALRDA</sequence>
<dbReference type="Proteomes" id="UP001196413">
    <property type="component" value="Unassembled WGS sequence"/>
</dbReference>
<organism evidence="1 2">
    <name type="scientific">Parelaphostrongylus tenuis</name>
    <name type="common">Meningeal worm</name>
    <dbReference type="NCBI Taxonomy" id="148309"/>
    <lineage>
        <taxon>Eukaryota</taxon>
        <taxon>Metazoa</taxon>
        <taxon>Ecdysozoa</taxon>
        <taxon>Nematoda</taxon>
        <taxon>Chromadorea</taxon>
        <taxon>Rhabditida</taxon>
        <taxon>Rhabditina</taxon>
        <taxon>Rhabditomorpha</taxon>
        <taxon>Strongyloidea</taxon>
        <taxon>Metastrongylidae</taxon>
        <taxon>Parelaphostrongylus</taxon>
    </lineage>
</organism>